<evidence type="ECO:0000256" key="1">
    <source>
        <dbReference type="ARBA" id="ARBA00004651"/>
    </source>
</evidence>
<evidence type="ECO:0000256" key="5">
    <source>
        <dbReference type="ARBA" id="ARBA00023136"/>
    </source>
</evidence>
<dbReference type="EMBL" id="FPHC01000058">
    <property type="protein sequence ID" value="SFV60258.1"/>
    <property type="molecule type" value="Genomic_DNA"/>
</dbReference>
<feature type="domain" description="ComEC/Rec2-related protein" evidence="7">
    <location>
        <begin position="156"/>
        <end position="370"/>
    </location>
</feature>
<feature type="transmembrane region" description="Helical" evidence="6">
    <location>
        <begin position="279"/>
        <end position="296"/>
    </location>
</feature>
<dbReference type="GO" id="GO:0005886">
    <property type="term" value="C:plasma membrane"/>
    <property type="evidence" value="ECO:0007669"/>
    <property type="project" value="UniProtKB-SubCell"/>
</dbReference>
<dbReference type="InterPro" id="IPR004477">
    <property type="entry name" value="ComEC_N"/>
</dbReference>
<evidence type="ECO:0000256" key="6">
    <source>
        <dbReference type="SAM" id="Phobius"/>
    </source>
</evidence>
<dbReference type="Pfam" id="PF03772">
    <property type="entry name" value="Competence"/>
    <property type="match status" value="1"/>
</dbReference>
<feature type="transmembrane region" description="Helical" evidence="6">
    <location>
        <begin position="302"/>
        <end position="325"/>
    </location>
</feature>
<keyword evidence="4 6" id="KW-1133">Transmembrane helix</keyword>
<keyword evidence="5 6" id="KW-0472">Membrane</keyword>
<dbReference type="NCBIfam" id="TIGR00360">
    <property type="entry name" value="ComEC_N-term"/>
    <property type="match status" value="1"/>
</dbReference>
<reference evidence="8" key="1">
    <citation type="submission" date="2016-10" db="EMBL/GenBank/DDBJ databases">
        <authorList>
            <person name="de Groot N.N."/>
        </authorList>
    </citation>
    <scope>NUCLEOTIDE SEQUENCE</scope>
</reference>
<feature type="transmembrane region" description="Helical" evidence="6">
    <location>
        <begin position="12"/>
        <end position="30"/>
    </location>
</feature>
<gene>
    <name evidence="8" type="ORF">MNB_SV-6-1586</name>
</gene>
<feature type="transmembrane region" description="Helical" evidence="6">
    <location>
        <begin position="237"/>
        <end position="267"/>
    </location>
</feature>
<accession>A0A1W1C345</accession>
<feature type="transmembrane region" description="Helical" evidence="6">
    <location>
        <begin position="337"/>
        <end position="361"/>
    </location>
</feature>
<dbReference type="AlphaFoldDB" id="A0A1W1C345"/>
<dbReference type="PANTHER" id="PTHR30619:SF1">
    <property type="entry name" value="RECOMBINATION PROTEIN 2"/>
    <property type="match status" value="1"/>
</dbReference>
<protein>
    <submittedName>
        <fullName evidence="8">Competence protein</fullName>
    </submittedName>
</protein>
<evidence type="ECO:0000256" key="3">
    <source>
        <dbReference type="ARBA" id="ARBA00022692"/>
    </source>
</evidence>
<feature type="transmembrane region" description="Helical" evidence="6">
    <location>
        <begin position="207"/>
        <end position="225"/>
    </location>
</feature>
<sequence length="421" mass="48096">MDKPRLFLNYREFLFVVGVLLVVATMRLYLLHIEYMEFVEKPFYYTKAKVLLQYTKNGNNRPYEVLKLECEDGKLLYTTAHLRSSIVGKIVRVKLLPDKSISFYDYLGTYYVKSRLKVVGDVPPTTKSRLLDAISAQHKEHNATLLYQAIFLATPIPSNLREKISALGVSHLVALSGFHLTILWGIIYGLLAILYKPLQQRWFPYRMMLLDMGLLTLVILGYYLWLVDMPPSLVRSYAMAVVVWLALLVGIEIISFQLLGFVVALLLALSPTLIVSMGFYFSIAGVFYIYLVLHWGRESSKWLVTILYIPIGIFILMLPVVHTLFGMISPWQILSPLLSLSFVLFYPLSIVLHIVGAGSLFDGGLLYLFDLTSPPYREHILPIWYLAIYLTLSFFAIFSRLFFVATVVSAISYGIYLVSLF</sequence>
<evidence type="ECO:0000259" key="7">
    <source>
        <dbReference type="Pfam" id="PF03772"/>
    </source>
</evidence>
<comment type="subcellular location">
    <subcellularLocation>
        <location evidence="1">Cell membrane</location>
        <topology evidence="1">Multi-pass membrane protein</topology>
    </subcellularLocation>
</comment>
<name>A0A1W1C345_9ZZZZ</name>
<organism evidence="8">
    <name type="scientific">hydrothermal vent metagenome</name>
    <dbReference type="NCBI Taxonomy" id="652676"/>
    <lineage>
        <taxon>unclassified sequences</taxon>
        <taxon>metagenomes</taxon>
        <taxon>ecological metagenomes</taxon>
    </lineage>
</organism>
<keyword evidence="2" id="KW-1003">Cell membrane</keyword>
<evidence type="ECO:0000256" key="4">
    <source>
        <dbReference type="ARBA" id="ARBA00022989"/>
    </source>
</evidence>
<feature type="transmembrane region" description="Helical" evidence="6">
    <location>
        <begin position="172"/>
        <end position="195"/>
    </location>
</feature>
<feature type="transmembrane region" description="Helical" evidence="6">
    <location>
        <begin position="383"/>
        <end position="416"/>
    </location>
</feature>
<keyword evidence="3 6" id="KW-0812">Transmembrane</keyword>
<evidence type="ECO:0000313" key="8">
    <source>
        <dbReference type="EMBL" id="SFV60258.1"/>
    </source>
</evidence>
<evidence type="ECO:0000256" key="2">
    <source>
        <dbReference type="ARBA" id="ARBA00022475"/>
    </source>
</evidence>
<proteinExistence type="predicted"/>
<dbReference type="PANTHER" id="PTHR30619">
    <property type="entry name" value="DNA INTERNALIZATION/COMPETENCE PROTEIN COMEC/REC2"/>
    <property type="match status" value="1"/>
</dbReference>
<dbReference type="InterPro" id="IPR052159">
    <property type="entry name" value="Competence_DNA_uptake"/>
</dbReference>